<sequence>MLFQGSDVATTQQVQELRKKAPKSTAEKDDDNDIALFGSDEYEEIDVFRGQAVFTPTISDIKWSYEITGAYSPTFWQGVLL</sequence>
<accession>A0A1V9X5A5</accession>
<organism evidence="2 3">
    <name type="scientific">Tropilaelaps mercedesae</name>
    <dbReference type="NCBI Taxonomy" id="418985"/>
    <lineage>
        <taxon>Eukaryota</taxon>
        <taxon>Metazoa</taxon>
        <taxon>Ecdysozoa</taxon>
        <taxon>Arthropoda</taxon>
        <taxon>Chelicerata</taxon>
        <taxon>Arachnida</taxon>
        <taxon>Acari</taxon>
        <taxon>Parasitiformes</taxon>
        <taxon>Mesostigmata</taxon>
        <taxon>Gamasina</taxon>
        <taxon>Dermanyssoidea</taxon>
        <taxon>Laelapidae</taxon>
        <taxon>Tropilaelaps</taxon>
    </lineage>
</organism>
<dbReference type="AlphaFoldDB" id="A0A1V9X5A5"/>
<proteinExistence type="predicted"/>
<keyword evidence="3" id="KW-1185">Reference proteome</keyword>
<evidence type="ECO:0000256" key="1">
    <source>
        <dbReference type="SAM" id="MobiDB-lite"/>
    </source>
</evidence>
<name>A0A1V9X5A5_9ACAR</name>
<feature type="region of interest" description="Disordered" evidence="1">
    <location>
        <begin position="1"/>
        <end position="32"/>
    </location>
</feature>
<protein>
    <submittedName>
        <fullName evidence="2">Uncharacterized protein</fullName>
    </submittedName>
</protein>
<evidence type="ECO:0000313" key="3">
    <source>
        <dbReference type="Proteomes" id="UP000192247"/>
    </source>
</evidence>
<reference evidence="2 3" key="1">
    <citation type="journal article" date="2017" name="Gigascience">
        <title>Draft genome of the honey bee ectoparasitic mite, Tropilaelaps mercedesae, is shaped by the parasitic life history.</title>
        <authorList>
            <person name="Dong X."/>
            <person name="Armstrong S.D."/>
            <person name="Xia D."/>
            <person name="Makepeace B.L."/>
            <person name="Darby A.C."/>
            <person name="Kadowaki T."/>
        </authorList>
    </citation>
    <scope>NUCLEOTIDE SEQUENCE [LARGE SCALE GENOMIC DNA]</scope>
    <source>
        <strain evidence="2">Wuxi-XJTLU</strain>
    </source>
</reference>
<comment type="caution">
    <text evidence="2">The sequence shown here is derived from an EMBL/GenBank/DDBJ whole genome shotgun (WGS) entry which is preliminary data.</text>
</comment>
<gene>
    <name evidence="2" type="ORF">BIW11_12898</name>
</gene>
<evidence type="ECO:0000313" key="2">
    <source>
        <dbReference type="EMBL" id="OQR68462.1"/>
    </source>
</evidence>
<dbReference type="Proteomes" id="UP000192247">
    <property type="component" value="Unassembled WGS sequence"/>
</dbReference>
<dbReference type="InParanoid" id="A0A1V9X5A5"/>
<dbReference type="EMBL" id="MNPL01024599">
    <property type="protein sequence ID" value="OQR68462.1"/>
    <property type="molecule type" value="Genomic_DNA"/>
</dbReference>